<evidence type="ECO:0000256" key="15">
    <source>
        <dbReference type="ARBA" id="ARBA00022967"/>
    </source>
</evidence>
<dbReference type="NCBIfam" id="TIGR01511">
    <property type="entry name" value="ATPase-IB1_Cu"/>
    <property type="match status" value="1"/>
</dbReference>
<name>A0A410Q8H4_9FIRM</name>
<keyword evidence="17" id="KW-0186">Copper</keyword>
<dbReference type="PRINTS" id="PR00119">
    <property type="entry name" value="CATATPASE"/>
</dbReference>
<feature type="transmembrane region" description="Helical" evidence="23">
    <location>
        <begin position="162"/>
        <end position="185"/>
    </location>
</feature>
<dbReference type="InterPro" id="IPR059000">
    <property type="entry name" value="ATPase_P-type_domA"/>
</dbReference>
<dbReference type="GO" id="GO:0016887">
    <property type="term" value="F:ATP hydrolysis activity"/>
    <property type="evidence" value="ECO:0007669"/>
    <property type="project" value="InterPro"/>
</dbReference>
<evidence type="ECO:0000256" key="23">
    <source>
        <dbReference type="RuleBase" id="RU362081"/>
    </source>
</evidence>
<dbReference type="InterPro" id="IPR023214">
    <property type="entry name" value="HAD_sf"/>
</dbReference>
<dbReference type="CDD" id="cd02094">
    <property type="entry name" value="P-type_ATPase_Cu-like"/>
    <property type="match status" value="1"/>
</dbReference>
<keyword evidence="7" id="KW-0597">Phosphoprotein</keyword>
<feature type="transmembrane region" description="Helical" evidence="23">
    <location>
        <begin position="430"/>
        <end position="451"/>
    </location>
</feature>
<dbReference type="AlphaFoldDB" id="A0A410Q8H4"/>
<dbReference type="SUPFAM" id="SSF55008">
    <property type="entry name" value="HMA, heavy metal-associated domain"/>
    <property type="match status" value="2"/>
</dbReference>
<dbReference type="InterPro" id="IPR023299">
    <property type="entry name" value="ATPase_P-typ_cyto_dom_N"/>
</dbReference>
<evidence type="ECO:0000256" key="6">
    <source>
        <dbReference type="ARBA" id="ARBA00022475"/>
    </source>
</evidence>
<dbReference type="PROSITE" id="PS00154">
    <property type="entry name" value="ATPASE_E1_E2"/>
    <property type="match status" value="1"/>
</dbReference>
<protein>
    <recommendedName>
        <fullName evidence="4">Copper-exporting P-type ATPase</fullName>
        <ecNumber evidence="3">7.2.2.8</ecNumber>
    </recommendedName>
    <alternativeName>
        <fullName evidence="20">Copper-exporting P-type ATPase A</fullName>
    </alternativeName>
    <alternativeName>
        <fullName evidence="21">Cu(+)-exporting ATPase</fullName>
    </alternativeName>
</protein>
<comment type="similarity">
    <text evidence="2 23">Belongs to the cation transport ATPase (P-type) (TC 3.A.3) family. Type IB subfamily.</text>
</comment>
<dbReference type="PANTHER" id="PTHR43520">
    <property type="entry name" value="ATP7, ISOFORM B"/>
    <property type="match status" value="1"/>
</dbReference>
<dbReference type="Gene3D" id="3.30.70.100">
    <property type="match status" value="2"/>
</dbReference>
<keyword evidence="8 23" id="KW-0812">Transmembrane</keyword>
<dbReference type="GO" id="GO:0005886">
    <property type="term" value="C:plasma membrane"/>
    <property type="evidence" value="ECO:0007669"/>
    <property type="project" value="UniProtKB-SubCell"/>
</dbReference>
<dbReference type="InterPro" id="IPR027256">
    <property type="entry name" value="P-typ_ATPase_IB"/>
</dbReference>
<dbReference type="NCBIfam" id="TIGR01494">
    <property type="entry name" value="ATPase_P-type"/>
    <property type="match status" value="1"/>
</dbReference>
<keyword evidence="13 23" id="KW-0067">ATP-binding</keyword>
<dbReference type="SFLD" id="SFLDF00027">
    <property type="entry name" value="p-type_atpase"/>
    <property type="match status" value="1"/>
</dbReference>
<dbReference type="PROSITE" id="PS50846">
    <property type="entry name" value="HMA_2"/>
    <property type="match status" value="2"/>
</dbReference>
<dbReference type="Pfam" id="PF00702">
    <property type="entry name" value="Hydrolase"/>
    <property type="match status" value="1"/>
</dbReference>
<evidence type="ECO:0000256" key="3">
    <source>
        <dbReference type="ARBA" id="ARBA00012517"/>
    </source>
</evidence>
<dbReference type="Gene3D" id="2.70.150.10">
    <property type="entry name" value="Calcium-transporting ATPase, cytoplasmic transduction domain A"/>
    <property type="match status" value="1"/>
</dbReference>
<evidence type="ECO:0000256" key="13">
    <source>
        <dbReference type="ARBA" id="ARBA00022840"/>
    </source>
</evidence>
<dbReference type="FunFam" id="3.30.70.100:FF:000005">
    <property type="entry name" value="Copper-exporting P-type ATPase A"/>
    <property type="match status" value="2"/>
</dbReference>
<dbReference type="PANTHER" id="PTHR43520:SF8">
    <property type="entry name" value="P-TYPE CU(+) TRANSPORTER"/>
    <property type="match status" value="1"/>
</dbReference>
<dbReference type="GO" id="GO:0005524">
    <property type="term" value="F:ATP binding"/>
    <property type="evidence" value="ECO:0007669"/>
    <property type="project" value="UniProtKB-UniRule"/>
</dbReference>
<evidence type="ECO:0000256" key="17">
    <source>
        <dbReference type="ARBA" id="ARBA00023008"/>
    </source>
</evidence>
<evidence type="ECO:0000259" key="24">
    <source>
        <dbReference type="PROSITE" id="PS50846"/>
    </source>
</evidence>
<dbReference type="InterPro" id="IPR036412">
    <property type="entry name" value="HAD-like_sf"/>
</dbReference>
<evidence type="ECO:0000256" key="8">
    <source>
        <dbReference type="ARBA" id="ARBA00022692"/>
    </source>
</evidence>
<keyword evidence="6 23" id="KW-1003">Cell membrane</keyword>
<feature type="transmembrane region" description="Helical" evidence="23">
    <location>
        <begin position="191"/>
        <end position="210"/>
    </location>
</feature>
<dbReference type="InterPro" id="IPR018303">
    <property type="entry name" value="ATPase_P-typ_P_site"/>
</dbReference>
<dbReference type="GO" id="GO:0140581">
    <property type="term" value="F:P-type monovalent copper transporter activity"/>
    <property type="evidence" value="ECO:0007669"/>
    <property type="project" value="UniProtKB-EC"/>
</dbReference>
<comment type="catalytic activity">
    <reaction evidence="22">
        <text>Cu(+)(in) + ATP + H2O = Cu(+)(out) + ADP + phosphate + H(+)</text>
        <dbReference type="Rhea" id="RHEA:25792"/>
        <dbReference type="ChEBI" id="CHEBI:15377"/>
        <dbReference type="ChEBI" id="CHEBI:15378"/>
        <dbReference type="ChEBI" id="CHEBI:30616"/>
        <dbReference type="ChEBI" id="CHEBI:43474"/>
        <dbReference type="ChEBI" id="CHEBI:49552"/>
        <dbReference type="ChEBI" id="CHEBI:456216"/>
        <dbReference type="EC" id="7.2.2.8"/>
    </reaction>
</comment>
<dbReference type="InterPro" id="IPR044492">
    <property type="entry name" value="P_typ_ATPase_HD_dom"/>
</dbReference>
<dbReference type="InterPro" id="IPR006121">
    <property type="entry name" value="HMA_dom"/>
</dbReference>
<comment type="subcellular location">
    <subcellularLocation>
        <location evidence="1">Cell membrane</location>
        <topology evidence="1">Multi-pass membrane protein</topology>
    </subcellularLocation>
</comment>
<dbReference type="InterPro" id="IPR006122">
    <property type="entry name" value="HMA_Cu_ion-bd"/>
</dbReference>
<dbReference type="SUPFAM" id="SSF81665">
    <property type="entry name" value="Calcium ATPase, transmembrane domain M"/>
    <property type="match status" value="1"/>
</dbReference>
<evidence type="ECO:0000256" key="20">
    <source>
        <dbReference type="ARBA" id="ARBA00029719"/>
    </source>
</evidence>
<dbReference type="NCBIfam" id="TIGR00003">
    <property type="entry name" value="copper ion binding protein"/>
    <property type="match status" value="2"/>
</dbReference>
<dbReference type="OrthoDB" id="9760364at2"/>
<proteinExistence type="inferred from homology"/>
<evidence type="ECO:0000256" key="14">
    <source>
        <dbReference type="ARBA" id="ARBA00022842"/>
    </source>
</evidence>
<feature type="domain" description="HMA" evidence="24">
    <location>
        <begin position="4"/>
        <end position="70"/>
    </location>
</feature>
<dbReference type="GO" id="GO:0005507">
    <property type="term" value="F:copper ion binding"/>
    <property type="evidence" value="ECO:0007669"/>
    <property type="project" value="InterPro"/>
</dbReference>
<dbReference type="InterPro" id="IPR001757">
    <property type="entry name" value="P_typ_ATPase"/>
</dbReference>
<keyword evidence="15" id="KW-1278">Translocase</keyword>
<sequence>MDKIKTTIGVHGMTCAACASRIEKALLKQEGVDSASVNLLAEKAVIEYDKGKTDMENLIKTIERTGYEAVFDRATFLIGGMTCAACAARVEKSLKKVNGVVNANVNLATNKASVEYSKDDTDIKSLIKAVEKAGYKAELEEKSNPDKEKEAREKEIKSLKTSFIISAIFSIPLFSAMFFHMAGIHTILSNGYFQLILATVVQFGVGYRFYKGAFVSLRGGGANMDVLVAMGTSAAYFFSLYNLIMGMEMYYFEASAMIITLILLGKTFEAVAKGKTSEAIKKLMGLQPKTAKIIVDGSEKDIPIEEVQVGDIIVVRPGERIPVDGEIIKGNSSVDESMITGESIPVDKKEGDEVIGATINKYGTFNFKATKVGKDTALSQIIKLVEDAQGSKAPVQRLADKISSIFVPTVILVAVATFLLWYFVKGDFTSGLINAVSVLVIACPCALGLATPTAIMVGTGKGAENGILIKSGEHLEKTHELDTLIFDKTGTITKGEPEITDIVVFDGNEEEVLRLAAIAEKTSEHPLAKAIVQKAEERNMDIEISEKFAAIPGRGIHATIEGKEVYIGNRRLMEETGVEMDDVKDELFRLEGEGKTSMILAVNGKISGIIAVADSVKDNSEEAIRELKNAGLNIYMITGDNERTAKAIANEVGIDNVLADVLPENKAKVVEKLRGEGKFVGMIGDGINDAPALAASDVGFAIGTGTDVAMEAADITLMRGDLRGIVTSIRLSRRTMRTIKQNLFWAFAYNTVGIPIAALGFLNPMIAGAAMAFSSVSVVTNSLRLKKFK</sequence>
<evidence type="ECO:0000256" key="7">
    <source>
        <dbReference type="ARBA" id="ARBA00022553"/>
    </source>
</evidence>
<dbReference type="Gene3D" id="3.40.50.1000">
    <property type="entry name" value="HAD superfamily/HAD-like"/>
    <property type="match status" value="1"/>
</dbReference>
<feature type="domain" description="HMA" evidence="24">
    <location>
        <begin position="72"/>
        <end position="138"/>
    </location>
</feature>
<feature type="transmembrane region" description="Helical" evidence="23">
    <location>
        <begin position="765"/>
        <end position="783"/>
    </location>
</feature>
<feature type="transmembrane region" description="Helical" evidence="23">
    <location>
        <begin position="250"/>
        <end position="272"/>
    </location>
</feature>
<dbReference type="InterPro" id="IPR036163">
    <property type="entry name" value="HMA_dom_sf"/>
</dbReference>
<dbReference type="SUPFAM" id="SSF81653">
    <property type="entry name" value="Calcium ATPase, transduction domain A"/>
    <property type="match status" value="1"/>
</dbReference>
<keyword evidence="26" id="KW-1185">Reference proteome</keyword>
<dbReference type="NCBIfam" id="TIGR01525">
    <property type="entry name" value="ATPase-IB_hvy"/>
    <property type="match status" value="1"/>
</dbReference>
<dbReference type="Pfam" id="PF00122">
    <property type="entry name" value="E1-E2_ATPase"/>
    <property type="match status" value="1"/>
</dbReference>
<keyword evidence="19 23" id="KW-0472">Membrane</keyword>
<dbReference type="CDD" id="cd00371">
    <property type="entry name" value="HMA"/>
    <property type="match status" value="2"/>
</dbReference>
<evidence type="ECO:0000256" key="12">
    <source>
        <dbReference type="ARBA" id="ARBA00022796"/>
    </source>
</evidence>
<dbReference type="InterPro" id="IPR023298">
    <property type="entry name" value="ATPase_P-typ_TM_dom_sf"/>
</dbReference>
<keyword evidence="12" id="KW-0187">Copper transport</keyword>
<dbReference type="Proteomes" id="UP000287969">
    <property type="component" value="Chromosome"/>
</dbReference>
<evidence type="ECO:0000256" key="4">
    <source>
        <dbReference type="ARBA" id="ARBA00015102"/>
    </source>
</evidence>
<dbReference type="RefSeq" id="WP_128751657.1">
    <property type="nucleotide sequence ID" value="NZ_CP035282.1"/>
</dbReference>
<keyword evidence="5" id="KW-0813">Transport</keyword>
<keyword evidence="10" id="KW-0677">Repeat</keyword>
<dbReference type="GO" id="GO:0043682">
    <property type="term" value="F:P-type divalent copper transporter activity"/>
    <property type="evidence" value="ECO:0007669"/>
    <property type="project" value="TreeGrafter"/>
</dbReference>
<dbReference type="EMBL" id="CP035282">
    <property type="protein sequence ID" value="QAT60238.1"/>
    <property type="molecule type" value="Genomic_DNA"/>
</dbReference>
<dbReference type="InterPro" id="IPR017969">
    <property type="entry name" value="Heavy-metal-associated_CS"/>
</dbReference>
<evidence type="ECO:0000313" key="26">
    <source>
        <dbReference type="Proteomes" id="UP000287969"/>
    </source>
</evidence>
<accession>A0A410Q8H4</accession>
<evidence type="ECO:0000256" key="10">
    <source>
        <dbReference type="ARBA" id="ARBA00022737"/>
    </source>
</evidence>
<evidence type="ECO:0000256" key="1">
    <source>
        <dbReference type="ARBA" id="ARBA00004651"/>
    </source>
</evidence>
<dbReference type="GO" id="GO:0055070">
    <property type="term" value="P:copper ion homeostasis"/>
    <property type="evidence" value="ECO:0007669"/>
    <property type="project" value="TreeGrafter"/>
</dbReference>
<reference evidence="26" key="1">
    <citation type="submission" date="2019-01" db="EMBL/GenBank/DDBJ databases">
        <title>Draft genomes of a novel of Sporanaerobacter strains.</title>
        <authorList>
            <person name="Ma S."/>
        </authorList>
    </citation>
    <scope>NUCLEOTIDE SEQUENCE [LARGE SCALE GENOMIC DNA]</scope>
    <source>
        <strain evidence="26">NJN-17</strain>
    </source>
</reference>
<dbReference type="Gene3D" id="3.40.1110.10">
    <property type="entry name" value="Calcium-transporting ATPase, cytoplasmic domain N"/>
    <property type="match status" value="1"/>
</dbReference>
<evidence type="ECO:0000256" key="22">
    <source>
        <dbReference type="ARBA" id="ARBA00049289"/>
    </source>
</evidence>
<evidence type="ECO:0000256" key="18">
    <source>
        <dbReference type="ARBA" id="ARBA00023065"/>
    </source>
</evidence>
<evidence type="ECO:0000256" key="9">
    <source>
        <dbReference type="ARBA" id="ARBA00022723"/>
    </source>
</evidence>
<dbReference type="Pfam" id="PF00403">
    <property type="entry name" value="HMA"/>
    <property type="match status" value="2"/>
</dbReference>
<feature type="transmembrane region" description="Helical" evidence="23">
    <location>
        <begin position="742"/>
        <end position="759"/>
    </location>
</feature>
<dbReference type="EC" id="7.2.2.8" evidence="3"/>
<organism evidence="25 26">
    <name type="scientific">Acidilutibacter cellobiosedens</name>
    <dbReference type="NCBI Taxonomy" id="2507161"/>
    <lineage>
        <taxon>Bacteria</taxon>
        <taxon>Bacillati</taxon>
        <taxon>Bacillota</taxon>
        <taxon>Tissierellia</taxon>
        <taxon>Tissierellales</taxon>
        <taxon>Acidilutibacteraceae</taxon>
        <taxon>Acidilutibacter</taxon>
    </lineage>
</organism>
<dbReference type="SUPFAM" id="SSF56784">
    <property type="entry name" value="HAD-like"/>
    <property type="match status" value="1"/>
</dbReference>
<dbReference type="FunFam" id="3.40.50.1000:FF:000144">
    <property type="entry name" value="copper-transporting ATPase 1 isoform X2"/>
    <property type="match status" value="1"/>
</dbReference>
<dbReference type="PROSITE" id="PS01047">
    <property type="entry name" value="HMA_1"/>
    <property type="match status" value="2"/>
</dbReference>
<evidence type="ECO:0000256" key="19">
    <source>
        <dbReference type="ARBA" id="ARBA00023136"/>
    </source>
</evidence>
<dbReference type="FunFam" id="2.70.150.10:FF:000020">
    <property type="entry name" value="Copper-exporting P-type ATPase A"/>
    <property type="match status" value="1"/>
</dbReference>
<evidence type="ECO:0000256" key="16">
    <source>
        <dbReference type="ARBA" id="ARBA00022989"/>
    </source>
</evidence>
<evidence type="ECO:0000313" key="25">
    <source>
        <dbReference type="EMBL" id="QAT60238.1"/>
    </source>
</evidence>
<keyword evidence="14" id="KW-0460">Magnesium</keyword>
<keyword evidence="18" id="KW-0406">Ion transport</keyword>
<dbReference type="SFLD" id="SFLDS00003">
    <property type="entry name" value="Haloacid_Dehalogenase"/>
    <property type="match status" value="1"/>
</dbReference>
<gene>
    <name evidence="25" type="ORF">EQM13_00950</name>
</gene>
<evidence type="ECO:0000256" key="5">
    <source>
        <dbReference type="ARBA" id="ARBA00022448"/>
    </source>
</evidence>
<evidence type="ECO:0000256" key="11">
    <source>
        <dbReference type="ARBA" id="ARBA00022741"/>
    </source>
</evidence>
<evidence type="ECO:0000256" key="21">
    <source>
        <dbReference type="ARBA" id="ARBA00033239"/>
    </source>
</evidence>
<dbReference type="SFLD" id="SFLDG00002">
    <property type="entry name" value="C1.7:_P-type_atpase_like"/>
    <property type="match status" value="1"/>
</dbReference>
<keyword evidence="16 23" id="KW-1133">Transmembrane helix</keyword>
<dbReference type="PRINTS" id="PR00941">
    <property type="entry name" value="CDATPASE"/>
</dbReference>
<feature type="transmembrane region" description="Helical" evidence="23">
    <location>
        <begin position="222"/>
        <end position="244"/>
    </location>
</feature>
<dbReference type="InterPro" id="IPR008250">
    <property type="entry name" value="ATPase_P-typ_transduc_dom_A_sf"/>
</dbReference>
<keyword evidence="9 23" id="KW-0479">Metal-binding</keyword>
<dbReference type="KEGG" id="spoa:EQM13_00950"/>
<evidence type="ECO:0000256" key="2">
    <source>
        <dbReference type="ARBA" id="ARBA00006024"/>
    </source>
</evidence>
<keyword evidence="11 23" id="KW-0547">Nucleotide-binding</keyword>
<feature type="transmembrane region" description="Helical" evidence="23">
    <location>
        <begin position="405"/>
        <end position="424"/>
    </location>
</feature>